<dbReference type="InterPro" id="IPR030846">
    <property type="entry name" value="DnaG_bac"/>
</dbReference>
<dbReference type="InterPro" id="IPR013264">
    <property type="entry name" value="DNAG_N"/>
</dbReference>
<comment type="function">
    <text evidence="12 13">RNA polymerase that catalyzes the synthesis of short RNA molecules used as primers for DNA polymerase during DNA replication.</text>
</comment>
<dbReference type="Gene3D" id="3.90.580.10">
    <property type="entry name" value="Zinc finger, CHC2-type domain"/>
    <property type="match status" value="1"/>
</dbReference>
<evidence type="ECO:0000256" key="13">
    <source>
        <dbReference type="PIRNR" id="PIRNR002811"/>
    </source>
</evidence>
<dbReference type="NCBIfam" id="TIGR01391">
    <property type="entry name" value="dnaG"/>
    <property type="match status" value="1"/>
</dbReference>
<dbReference type="InterPro" id="IPR034151">
    <property type="entry name" value="TOPRIM_DnaG_bac"/>
</dbReference>
<keyword evidence="3 12" id="KW-0808">Transferase</keyword>
<comment type="caution">
    <text evidence="17">The sequence shown here is derived from an EMBL/GenBank/DDBJ whole genome shotgun (WGS) entry which is preliminary data.</text>
</comment>
<evidence type="ECO:0000313" key="17">
    <source>
        <dbReference type="EMBL" id="OHA01364.1"/>
    </source>
</evidence>
<keyword evidence="8 13" id="KW-0862">Zinc</keyword>
<protein>
    <recommendedName>
        <fullName evidence="12 13">DNA primase</fullName>
        <ecNumber evidence="12">2.7.7.101</ecNumber>
    </recommendedName>
</protein>
<dbReference type="InterPro" id="IPR050219">
    <property type="entry name" value="DnaG_primase"/>
</dbReference>
<comment type="catalytic activity">
    <reaction evidence="12">
        <text>ssDNA + n NTP = ssDNA/pppN(pN)n-1 hybrid + (n-1) diphosphate.</text>
        <dbReference type="EC" id="2.7.7.101"/>
    </reaction>
</comment>
<dbReference type="EC" id="2.7.7.101" evidence="12"/>
<sequence>MNTEVEEIKSRVDIVELIQGYIRLERSGINWRACCPFHAEKTPSFFVSPTRQTWHCFGGCAEGGDIFSFVQKIEGVDFREALETLAKRAGVDLRREDPGIRSEKTRLLLLCDEAAKYFAAALAYYPVVGVYLTGRGVLPETIKEFRIGYAPDGWRNLLGALAKKRFRPEEIEKAGLAIRSEKGFYDRFRNRVMFPVADASGRIVGFGGRIFDAVVTEAGKGAAKGSGVSGGQGDAGAKYINSPQSLIYDKSHILYAFDKAKKNILKENACVIVEGYMDAIMSHQAGVTHTIAVSGTALTAPQVHMIRRLADTLISSFDADRAGQLATKRSLDIAAGADFNRRVAVIPEGGGKDPADVVLRSPAEWVDIVKNAKPVVDFFLERALRTHDKKTPSGKKEIAREVLGEVRHLTNDIERAHWVQALARELEVDEGAIRGELAKIADGRDVPDEDIVVPAARSRRLLLEERILGLLLLHPEKRDYAKDFFAGFDGTFFSDVTHQAVFTMIMSSADEKAEERAPEAFAKKDAFIKDLIFQTEVMLANLEEKERPRELEASLKFLVQEVLGEECGRLARDIAAAERAGDPGLQQLMERHRAVSQKRETLA</sequence>
<dbReference type="Gene3D" id="3.40.1360.10">
    <property type="match status" value="1"/>
</dbReference>
<keyword evidence="4 12" id="KW-0548">Nucleotidyltransferase</keyword>
<dbReference type="InterPro" id="IPR002694">
    <property type="entry name" value="Znf_CHC2"/>
</dbReference>
<dbReference type="Pfam" id="PF10410">
    <property type="entry name" value="DnaB_bind"/>
    <property type="match status" value="1"/>
</dbReference>
<dbReference type="GO" id="GO:0003677">
    <property type="term" value="F:DNA binding"/>
    <property type="evidence" value="ECO:0007669"/>
    <property type="project" value="UniProtKB-KW"/>
</dbReference>
<dbReference type="Gene3D" id="3.90.980.10">
    <property type="entry name" value="DNA primase, catalytic core, N-terminal domain"/>
    <property type="match status" value="1"/>
</dbReference>
<keyword evidence="5 12" id="KW-0235">DNA replication</keyword>
<dbReference type="InterPro" id="IPR036977">
    <property type="entry name" value="DNA_primase_Znf_CHC2"/>
</dbReference>
<dbReference type="InterPro" id="IPR006295">
    <property type="entry name" value="DNA_primase_DnaG"/>
</dbReference>
<dbReference type="GO" id="GO:0006269">
    <property type="term" value="P:DNA replication, synthesis of primer"/>
    <property type="evidence" value="ECO:0007669"/>
    <property type="project" value="UniProtKB-UniRule"/>
</dbReference>
<dbReference type="PANTHER" id="PTHR30313:SF2">
    <property type="entry name" value="DNA PRIMASE"/>
    <property type="match status" value="1"/>
</dbReference>
<evidence type="ECO:0000256" key="3">
    <source>
        <dbReference type="ARBA" id="ARBA00022679"/>
    </source>
</evidence>
<evidence type="ECO:0000256" key="12">
    <source>
        <dbReference type="HAMAP-Rule" id="MF_00974"/>
    </source>
</evidence>
<dbReference type="SUPFAM" id="SSF56731">
    <property type="entry name" value="DNA primase core"/>
    <property type="match status" value="1"/>
</dbReference>
<dbReference type="FunFam" id="3.90.580.10:FF:000001">
    <property type="entry name" value="DNA primase"/>
    <property type="match status" value="1"/>
</dbReference>
<name>A0A1G2KQ24_9BACT</name>
<dbReference type="SMART" id="SM00400">
    <property type="entry name" value="ZnF_CHCC"/>
    <property type="match status" value="1"/>
</dbReference>
<dbReference type="AlphaFoldDB" id="A0A1G2KQ24"/>
<evidence type="ECO:0000313" key="18">
    <source>
        <dbReference type="Proteomes" id="UP000177811"/>
    </source>
</evidence>
<dbReference type="Pfam" id="PF13155">
    <property type="entry name" value="Toprim_2"/>
    <property type="match status" value="1"/>
</dbReference>
<comment type="caution">
    <text evidence="12">Lacks conserved residue(s) required for the propagation of feature annotation.</text>
</comment>
<dbReference type="InterPro" id="IPR006171">
    <property type="entry name" value="TOPRIM_dom"/>
</dbReference>
<feature type="zinc finger region" description="CHC2-type" evidence="14">
    <location>
        <begin position="35"/>
        <end position="60"/>
    </location>
</feature>
<evidence type="ECO:0000256" key="14">
    <source>
        <dbReference type="PIRSR" id="PIRSR002811-1"/>
    </source>
</evidence>
<dbReference type="GO" id="GO:0003899">
    <property type="term" value="F:DNA-directed RNA polymerase activity"/>
    <property type="evidence" value="ECO:0007669"/>
    <property type="project" value="UniProtKB-UniRule"/>
</dbReference>
<comment type="subunit">
    <text evidence="12">Monomer. Interacts with DnaB.</text>
</comment>
<evidence type="ECO:0000256" key="5">
    <source>
        <dbReference type="ARBA" id="ARBA00022705"/>
    </source>
</evidence>
<dbReference type="PROSITE" id="PS50880">
    <property type="entry name" value="TOPRIM"/>
    <property type="match status" value="1"/>
</dbReference>
<dbReference type="GO" id="GO:0000428">
    <property type="term" value="C:DNA-directed RNA polymerase complex"/>
    <property type="evidence" value="ECO:0007669"/>
    <property type="project" value="UniProtKB-KW"/>
</dbReference>
<keyword evidence="6 13" id="KW-0479">Metal-binding</keyword>
<dbReference type="SMART" id="SM00493">
    <property type="entry name" value="TOPRIM"/>
    <property type="match status" value="1"/>
</dbReference>
<dbReference type="SUPFAM" id="SSF57783">
    <property type="entry name" value="Zinc beta-ribbon"/>
    <property type="match status" value="1"/>
</dbReference>
<evidence type="ECO:0000256" key="7">
    <source>
        <dbReference type="ARBA" id="ARBA00022771"/>
    </source>
</evidence>
<dbReference type="HAMAP" id="MF_00974">
    <property type="entry name" value="DNA_primase_DnaG"/>
    <property type="match status" value="1"/>
</dbReference>
<dbReference type="PANTHER" id="PTHR30313">
    <property type="entry name" value="DNA PRIMASE"/>
    <property type="match status" value="1"/>
</dbReference>
<keyword evidence="9" id="KW-0460">Magnesium</keyword>
<comment type="similarity">
    <text evidence="12 13">Belongs to the DnaG primase family.</text>
</comment>
<dbReference type="PIRSF" id="PIRSF002811">
    <property type="entry name" value="DnaG"/>
    <property type="match status" value="1"/>
</dbReference>
<dbReference type="Pfam" id="PF01807">
    <property type="entry name" value="Zn_ribbon_DnaG"/>
    <property type="match status" value="1"/>
</dbReference>
<dbReference type="GO" id="GO:0008270">
    <property type="term" value="F:zinc ion binding"/>
    <property type="evidence" value="ECO:0007669"/>
    <property type="project" value="UniProtKB-KW"/>
</dbReference>
<keyword evidence="2 12" id="KW-0639">Primosome</keyword>
<feature type="compositionally biased region" description="Basic and acidic residues" evidence="15">
    <location>
        <begin position="589"/>
        <end position="603"/>
    </location>
</feature>
<dbReference type="Pfam" id="PF08275">
    <property type="entry name" value="DNAG_N"/>
    <property type="match status" value="1"/>
</dbReference>
<comment type="cofactor">
    <cofactor evidence="13 14">
        <name>Zn(2+)</name>
        <dbReference type="ChEBI" id="CHEBI:29105"/>
    </cofactor>
    <text evidence="13 14">Binds 1 zinc ion per monomer.</text>
</comment>
<feature type="domain" description="Toprim" evidence="16">
    <location>
        <begin position="268"/>
        <end position="349"/>
    </location>
</feature>
<evidence type="ECO:0000256" key="11">
    <source>
        <dbReference type="ARBA" id="ARBA00023163"/>
    </source>
</evidence>
<evidence type="ECO:0000256" key="9">
    <source>
        <dbReference type="ARBA" id="ARBA00022842"/>
    </source>
</evidence>
<evidence type="ECO:0000256" key="15">
    <source>
        <dbReference type="SAM" id="MobiDB-lite"/>
    </source>
</evidence>
<evidence type="ECO:0000256" key="4">
    <source>
        <dbReference type="ARBA" id="ARBA00022695"/>
    </source>
</evidence>
<evidence type="ECO:0000256" key="10">
    <source>
        <dbReference type="ARBA" id="ARBA00023125"/>
    </source>
</evidence>
<dbReference type="CDD" id="cd03364">
    <property type="entry name" value="TOPRIM_DnaG_primases"/>
    <property type="match status" value="1"/>
</dbReference>
<keyword evidence="1 12" id="KW-0240">DNA-directed RNA polymerase</keyword>
<evidence type="ECO:0000256" key="2">
    <source>
        <dbReference type="ARBA" id="ARBA00022515"/>
    </source>
</evidence>
<dbReference type="GO" id="GO:0005737">
    <property type="term" value="C:cytoplasm"/>
    <property type="evidence" value="ECO:0007669"/>
    <property type="project" value="TreeGrafter"/>
</dbReference>
<reference evidence="17 18" key="1">
    <citation type="journal article" date="2016" name="Nat. Commun.">
        <title>Thousands of microbial genomes shed light on interconnected biogeochemical processes in an aquifer system.</title>
        <authorList>
            <person name="Anantharaman K."/>
            <person name="Brown C.T."/>
            <person name="Hug L.A."/>
            <person name="Sharon I."/>
            <person name="Castelle C.J."/>
            <person name="Probst A.J."/>
            <person name="Thomas B.C."/>
            <person name="Singh A."/>
            <person name="Wilkins M.J."/>
            <person name="Karaoz U."/>
            <person name="Brodie E.L."/>
            <person name="Williams K.H."/>
            <person name="Hubbard S.S."/>
            <person name="Banfield J.F."/>
        </authorList>
    </citation>
    <scope>NUCLEOTIDE SEQUENCE [LARGE SCALE GENOMIC DNA]</scope>
</reference>
<gene>
    <name evidence="12" type="primary">dnaG</name>
    <name evidence="17" type="ORF">A3C16_00855</name>
</gene>
<evidence type="ECO:0000256" key="6">
    <source>
        <dbReference type="ARBA" id="ARBA00022723"/>
    </source>
</evidence>
<dbReference type="InterPro" id="IPR037068">
    <property type="entry name" value="DNA_primase_core_N_sf"/>
</dbReference>
<evidence type="ECO:0000256" key="1">
    <source>
        <dbReference type="ARBA" id="ARBA00022478"/>
    </source>
</evidence>
<accession>A0A1G2KQ24</accession>
<dbReference type="EMBL" id="MHQL01000064">
    <property type="protein sequence ID" value="OHA01364.1"/>
    <property type="molecule type" value="Genomic_DNA"/>
</dbReference>
<evidence type="ECO:0000259" key="16">
    <source>
        <dbReference type="PROSITE" id="PS50880"/>
    </source>
</evidence>
<keyword evidence="10 12" id="KW-0238">DNA-binding</keyword>
<dbReference type="InterPro" id="IPR019475">
    <property type="entry name" value="DNA_primase_DnaB-bd"/>
</dbReference>
<dbReference type="Proteomes" id="UP000177811">
    <property type="component" value="Unassembled WGS sequence"/>
</dbReference>
<keyword evidence="11 12" id="KW-0804">Transcription</keyword>
<dbReference type="GO" id="GO:1990077">
    <property type="term" value="C:primosome complex"/>
    <property type="evidence" value="ECO:0007669"/>
    <property type="project" value="UniProtKB-KW"/>
</dbReference>
<feature type="region of interest" description="Disordered" evidence="15">
    <location>
        <begin position="581"/>
        <end position="603"/>
    </location>
</feature>
<evidence type="ECO:0000256" key="8">
    <source>
        <dbReference type="ARBA" id="ARBA00022833"/>
    </source>
</evidence>
<proteinExistence type="inferred from homology"/>
<organism evidence="17 18">
    <name type="scientific">Candidatus Sungbacteria bacterium RIFCSPHIGHO2_02_FULL_51_29</name>
    <dbReference type="NCBI Taxonomy" id="1802273"/>
    <lineage>
        <taxon>Bacteria</taxon>
        <taxon>Candidatus Sungiibacteriota</taxon>
    </lineage>
</organism>
<keyword evidence="7 14" id="KW-0863">Zinc-finger</keyword>